<evidence type="ECO:0000313" key="3">
    <source>
        <dbReference type="Proteomes" id="UP000006727"/>
    </source>
</evidence>
<evidence type="ECO:0000313" key="1">
    <source>
        <dbReference type="EMBL" id="PNR29551.1"/>
    </source>
</evidence>
<dbReference type="GeneID" id="112276158"/>
<dbReference type="EnsemblPlants" id="Pp3c23_18120V3.2">
    <property type="protein sequence ID" value="PAC:32948772.CDS.1"/>
    <property type="gene ID" value="Pp3c23_18120"/>
</dbReference>
<dbReference type="EMBL" id="ABEU02000023">
    <property type="protein sequence ID" value="PNR29551.1"/>
    <property type="molecule type" value="Genomic_DNA"/>
</dbReference>
<dbReference type="Proteomes" id="UP000006727">
    <property type="component" value="Chromosome 23"/>
</dbReference>
<dbReference type="AlphaFoldDB" id="A0A2K1IJV7"/>
<dbReference type="EnsemblPlants" id="Pp3c23_18120V3.1">
    <property type="protein sequence ID" value="PAC:32948771.CDS.1"/>
    <property type="gene ID" value="Pp3c23_18120"/>
</dbReference>
<dbReference type="Gramene" id="Pp3c23_18120V3.2">
    <property type="protein sequence ID" value="PAC:32948772.CDS.1"/>
    <property type="gene ID" value="Pp3c23_18120"/>
</dbReference>
<sequence length="159" mass="17688">MATLLVSTPFVHSSSLRKCTLPGEVRQQKRLRVSCLLGSVPSSVGGYREDGSDVSGGNDIFQALKSPLLKISPAAWIATFREVHDEAHRTDAAPRFQKTAPSSEYATGEMGQVEIHRSQRNVVFTPEKAKRLRKENRATQTFHDQWYHSAIASRLAIPE</sequence>
<name>A0A2K1IJV7_PHYPA</name>
<dbReference type="PANTHER" id="PTHR34198">
    <property type="entry name" value="OS01G0175100 PROTEIN"/>
    <property type="match status" value="1"/>
</dbReference>
<protein>
    <submittedName>
        <fullName evidence="1 2">Uncharacterized protein</fullName>
    </submittedName>
</protein>
<evidence type="ECO:0000313" key="2">
    <source>
        <dbReference type="EnsemblPlants" id="PAC:32948771.CDS.1"/>
    </source>
</evidence>
<gene>
    <name evidence="2" type="primary">LOC112276158</name>
    <name evidence="1" type="ORF">PHYPA_028245</name>
</gene>
<dbReference type="OrthoDB" id="1913905at2759"/>
<dbReference type="PANTHER" id="PTHR34198:SF1">
    <property type="entry name" value="OS01G0104300 PROTEIN"/>
    <property type="match status" value="1"/>
</dbReference>
<proteinExistence type="predicted"/>
<dbReference type="PaxDb" id="3218-PP1S49_282V6.1"/>
<accession>A0A2K1IJV7</accession>
<reference evidence="2" key="3">
    <citation type="submission" date="2020-12" db="UniProtKB">
        <authorList>
            <consortium name="EnsemblPlants"/>
        </authorList>
    </citation>
    <scope>IDENTIFICATION</scope>
</reference>
<organism evidence="1">
    <name type="scientific">Physcomitrium patens</name>
    <name type="common">Spreading-leaved earth moss</name>
    <name type="synonym">Physcomitrella patens</name>
    <dbReference type="NCBI Taxonomy" id="3218"/>
    <lineage>
        <taxon>Eukaryota</taxon>
        <taxon>Viridiplantae</taxon>
        <taxon>Streptophyta</taxon>
        <taxon>Embryophyta</taxon>
        <taxon>Bryophyta</taxon>
        <taxon>Bryophytina</taxon>
        <taxon>Bryopsida</taxon>
        <taxon>Funariidae</taxon>
        <taxon>Funariales</taxon>
        <taxon>Funariaceae</taxon>
        <taxon>Physcomitrium</taxon>
    </lineage>
</organism>
<reference evidence="1 3" key="1">
    <citation type="journal article" date="2008" name="Science">
        <title>The Physcomitrella genome reveals evolutionary insights into the conquest of land by plants.</title>
        <authorList>
            <person name="Rensing S."/>
            <person name="Lang D."/>
            <person name="Zimmer A."/>
            <person name="Terry A."/>
            <person name="Salamov A."/>
            <person name="Shapiro H."/>
            <person name="Nishiyama T."/>
            <person name="Perroud P.-F."/>
            <person name="Lindquist E."/>
            <person name="Kamisugi Y."/>
            <person name="Tanahashi T."/>
            <person name="Sakakibara K."/>
            <person name="Fujita T."/>
            <person name="Oishi K."/>
            <person name="Shin-I T."/>
            <person name="Kuroki Y."/>
            <person name="Toyoda A."/>
            <person name="Suzuki Y."/>
            <person name="Hashimoto A."/>
            <person name="Yamaguchi K."/>
            <person name="Sugano A."/>
            <person name="Kohara Y."/>
            <person name="Fujiyama A."/>
            <person name="Anterola A."/>
            <person name="Aoki S."/>
            <person name="Ashton N."/>
            <person name="Barbazuk W.B."/>
            <person name="Barker E."/>
            <person name="Bennetzen J."/>
            <person name="Bezanilla M."/>
            <person name="Blankenship R."/>
            <person name="Cho S.H."/>
            <person name="Dutcher S."/>
            <person name="Estelle M."/>
            <person name="Fawcett J.A."/>
            <person name="Gundlach H."/>
            <person name="Hanada K."/>
            <person name="Heyl A."/>
            <person name="Hicks K.A."/>
            <person name="Hugh J."/>
            <person name="Lohr M."/>
            <person name="Mayer K."/>
            <person name="Melkozernov A."/>
            <person name="Murata T."/>
            <person name="Nelson D."/>
            <person name="Pils B."/>
            <person name="Prigge M."/>
            <person name="Reiss B."/>
            <person name="Renner T."/>
            <person name="Rombauts S."/>
            <person name="Rushton P."/>
            <person name="Sanderfoot A."/>
            <person name="Schween G."/>
            <person name="Shiu S.-H."/>
            <person name="Stueber K."/>
            <person name="Theodoulou F.L."/>
            <person name="Tu H."/>
            <person name="Van de Peer Y."/>
            <person name="Verrier P.J."/>
            <person name="Waters E."/>
            <person name="Wood A."/>
            <person name="Yang L."/>
            <person name="Cove D."/>
            <person name="Cuming A."/>
            <person name="Hasebe M."/>
            <person name="Lucas S."/>
            <person name="Mishler D.B."/>
            <person name="Reski R."/>
            <person name="Grigoriev I."/>
            <person name="Quatrano R.S."/>
            <person name="Boore J.L."/>
        </authorList>
    </citation>
    <scope>NUCLEOTIDE SEQUENCE [LARGE SCALE GENOMIC DNA]</scope>
    <source>
        <strain evidence="2 3">cv. Gransden 2004</strain>
    </source>
</reference>
<dbReference type="RefSeq" id="XP_024362998.1">
    <property type="nucleotide sequence ID" value="XM_024507230.2"/>
</dbReference>
<dbReference type="Gramene" id="Pp3c23_18120V3.1">
    <property type="protein sequence ID" value="PAC:32948771.CDS.1"/>
    <property type="gene ID" value="Pp3c23_18120"/>
</dbReference>
<keyword evidence="3" id="KW-1185">Reference proteome</keyword>
<reference evidence="1 3" key="2">
    <citation type="journal article" date="2018" name="Plant J.">
        <title>The Physcomitrella patens chromosome-scale assembly reveals moss genome structure and evolution.</title>
        <authorList>
            <person name="Lang D."/>
            <person name="Ullrich K.K."/>
            <person name="Murat F."/>
            <person name="Fuchs J."/>
            <person name="Jenkins J."/>
            <person name="Haas F.B."/>
            <person name="Piednoel M."/>
            <person name="Gundlach H."/>
            <person name="Van Bel M."/>
            <person name="Meyberg R."/>
            <person name="Vives C."/>
            <person name="Morata J."/>
            <person name="Symeonidi A."/>
            <person name="Hiss M."/>
            <person name="Muchero W."/>
            <person name="Kamisugi Y."/>
            <person name="Saleh O."/>
            <person name="Blanc G."/>
            <person name="Decker E.L."/>
            <person name="van Gessel N."/>
            <person name="Grimwood J."/>
            <person name="Hayes R.D."/>
            <person name="Graham S.W."/>
            <person name="Gunter L.E."/>
            <person name="McDaniel S.F."/>
            <person name="Hoernstein S.N.W."/>
            <person name="Larsson A."/>
            <person name="Li F.W."/>
            <person name="Perroud P.F."/>
            <person name="Phillips J."/>
            <person name="Ranjan P."/>
            <person name="Rokshar D.S."/>
            <person name="Rothfels C.J."/>
            <person name="Schneider L."/>
            <person name="Shu S."/>
            <person name="Stevenson D.W."/>
            <person name="Thummler F."/>
            <person name="Tillich M."/>
            <person name="Villarreal Aguilar J.C."/>
            <person name="Widiez T."/>
            <person name="Wong G.K."/>
            <person name="Wymore A."/>
            <person name="Zhang Y."/>
            <person name="Zimmer A.D."/>
            <person name="Quatrano R.S."/>
            <person name="Mayer K.F.X."/>
            <person name="Goodstein D."/>
            <person name="Casacuberta J.M."/>
            <person name="Vandepoele K."/>
            <person name="Reski R."/>
            <person name="Cuming A.C."/>
            <person name="Tuskan G.A."/>
            <person name="Maumus F."/>
            <person name="Salse J."/>
            <person name="Schmutz J."/>
            <person name="Rensing S.A."/>
        </authorList>
    </citation>
    <scope>NUCLEOTIDE SEQUENCE [LARGE SCALE GENOMIC DNA]</scope>
    <source>
        <strain evidence="2 3">cv. Gransden 2004</strain>
    </source>
</reference>